<comment type="caution">
    <text evidence="4">The sequence shown here is derived from an EMBL/GenBank/DDBJ whole genome shotgun (WGS) entry which is preliminary data.</text>
</comment>
<evidence type="ECO:0000313" key="4">
    <source>
        <dbReference type="EMBL" id="CAF9926568.1"/>
    </source>
</evidence>
<feature type="transmembrane region" description="Helical" evidence="2">
    <location>
        <begin position="60"/>
        <end position="81"/>
    </location>
</feature>
<dbReference type="OrthoDB" id="264015at2759"/>
<feature type="region of interest" description="Disordered" evidence="1">
    <location>
        <begin position="636"/>
        <end position="687"/>
    </location>
</feature>
<feature type="transmembrane region" description="Helical" evidence="2">
    <location>
        <begin position="34"/>
        <end position="53"/>
    </location>
</feature>
<dbReference type="PROSITE" id="PS50924">
    <property type="entry name" value="MHYT"/>
    <property type="match status" value="1"/>
</dbReference>
<protein>
    <recommendedName>
        <fullName evidence="3">MHYT domain-containing protein</fullName>
    </recommendedName>
</protein>
<accession>A0A8H3FL47</accession>
<keyword evidence="2" id="KW-0472">Membrane</keyword>
<feature type="compositionally biased region" description="Basic residues" evidence="1">
    <location>
        <begin position="646"/>
        <end position="669"/>
    </location>
</feature>
<sequence>MGAVAIWSMHYIGNRAIVMVQGEPKFQIQYNPGFTAGSFFLPVCVVGIAFYFFSITENVSILGTMVGGLLVGSAVCGMHYMGQKGIANYISSYSWKHVLGSAIVAVAANTIALGVFFYFKSTWTNNWWKRMSCASLLAVSVSGMHWVAIVGTAYRMRATTMEITSGLSREATVVVVICLSIGCCLTLVILSVIGQRSRKRSADRAQQVVLACATFDPEGRIMVTPEGLLPCRKITDSYNERSFEDVFDMDHPVFCWLYRASRCWYGISDLLPGIRSHLGNAKFFNNSRRRHRAGSVDDSTGDYSTLFKKLFCVAAKDLADIVQLPLEDIGVLDGMIMNTGTLSKSAKLKLLQRLPTRHNELDIAEKGRPPILFGRGQLLFLVRRASRSQASRLQSTGYRFASISNVIELLARSMEVTKEELFPQLSRMRDQSENERFLEPGVHLGCFALRPVFHRGFDVLVRRDAGNMIPTSNLTKSKLERWQIEILQRMNNWTVATCCERLRGGLLFADPKQQQFSRQLLESLTDLAGRVDSGFFEDARLVATPLRAPCDVSKGSSLSQEAFMVAFRVITDAYQPSSLNDRYEFASLRFFLCQQHAYRDCADNAVFSRRIHREFAAMASGCEDCDNTSLTCPRAAYQPSSDSHREVKRNRTPSPYRNKKWTSRIRASGKKVNDDNSSERNLVNGSPKASAGAFGAIHVANEIDVDVREVRGSSHSPDLEMSSLGCYAEAGVGDVEGESFADELAALTTDERRQRTTGL</sequence>
<keyword evidence="2" id="KW-1133">Transmembrane helix</keyword>
<dbReference type="AlphaFoldDB" id="A0A8H3FL47"/>
<evidence type="ECO:0000256" key="1">
    <source>
        <dbReference type="SAM" id="MobiDB-lite"/>
    </source>
</evidence>
<dbReference type="PANTHER" id="PTHR35152:SF1">
    <property type="entry name" value="DOMAIN SIGNALLING PROTEIN, PUTATIVE (AFU_ORTHOLOGUE AFUA_5G11310)-RELATED"/>
    <property type="match status" value="1"/>
</dbReference>
<keyword evidence="5" id="KW-1185">Reference proteome</keyword>
<dbReference type="EMBL" id="CAJPDR010000215">
    <property type="protein sequence ID" value="CAF9926568.1"/>
    <property type="molecule type" value="Genomic_DNA"/>
</dbReference>
<dbReference type="InterPro" id="IPR005330">
    <property type="entry name" value="MHYT_dom"/>
</dbReference>
<dbReference type="Proteomes" id="UP000664203">
    <property type="component" value="Unassembled WGS sequence"/>
</dbReference>
<organism evidence="4 5">
    <name type="scientific">Alectoria fallacina</name>
    <dbReference type="NCBI Taxonomy" id="1903189"/>
    <lineage>
        <taxon>Eukaryota</taxon>
        <taxon>Fungi</taxon>
        <taxon>Dikarya</taxon>
        <taxon>Ascomycota</taxon>
        <taxon>Pezizomycotina</taxon>
        <taxon>Lecanoromycetes</taxon>
        <taxon>OSLEUM clade</taxon>
        <taxon>Lecanoromycetidae</taxon>
        <taxon>Lecanorales</taxon>
        <taxon>Lecanorineae</taxon>
        <taxon>Parmeliaceae</taxon>
        <taxon>Alectoria</taxon>
    </lineage>
</organism>
<gene>
    <name evidence="4" type="ORF">ALECFALPRED_003476</name>
</gene>
<dbReference type="Pfam" id="PF03707">
    <property type="entry name" value="MHYT"/>
    <property type="match status" value="2"/>
</dbReference>
<proteinExistence type="predicted"/>
<dbReference type="PANTHER" id="PTHR35152">
    <property type="entry name" value="DOMAIN SIGNALLING PROTEIN, PUTATIVE (AFU_ORTHOLOGUE AFUA_5G11310)-RELATED"/>
    <property type="match status" value="1"/>
</dbReference>
<evidence type="ECO:0000313" key="5">
    <source>
        <dbReference type="Proteomes" id="UP000664203"/>
    </source>
</evidence>
<reference evidence="4" key="1">
    <citation type="submission" date="2021-03" db="EMBL/GenBank/DDBJ databases">
        <authorList>
            <person name="Tagirdzhanova G."/>
        </authorList>
    </citation>
    <scope>NUCLEOTIDE SEQUENCE</scope>
</reference>
<feature type="transmembrane region" description="Helical" evidence="2">
    <location>
        <begin position="131"/>
        <end position="154"/>
    </location>
</feature>
<evidence type="ECO:0000256" key="2">
    <source>
        <dbReference type="SAM" id="Phobius"/>
    </source>
</evidence>
<feature type="transmembrane region" description="Helical" evidence="2">
    <location>
        <begin position="101"/>
        <end position="119"/>
    </location>
</feature>
<feature type="transmembrane region" description="Helical" evidence="2">
    <location>
        <begin position="174"/>
        <end position="194"/>
    </location>
</feature>
<keyword evidence="2" id="KW-0812">Transmembrane</keyword>
<feature type="domain" description="MHYT" evidence="3">
    <location>
        <begin position="1"/>
        <end position="155"/>
    </location>
</feature>
<evidence type="ECO:0000259" key="3">
    <source>
        <dbReference type="PROSITE" id="PS50924"/>
    </source>
</evidence>
<name>A0A8H3FL47_9LECA</name>